<dbReference type="PANTHER" id="PTHR43677:SF4">
    <property type="entry name" value="QUINONE OXIDOREDUCTASE-LIKE PROTEIN 2"/>
    <property type="match status" value="1"/>
</dbReference>
<dbReference type="SUPFAM" id="SSF51735">
    <property type="entry name" value="NAD(P)-binding Rossmann-fold domains"/>
    <property type="match status" value="1"/>
</dbReference>
<dbReference type="InterPro" id="IPR051397">
    <property type="entry name" value="Zn-ADH-like_protein"/>
</dbReference>
<dbReference type="EMBL" id="FOYL01000012">
    <property type="protein sequence ID" value="SFR28106.1"/>
    <property type="molecule type" value="Genomic_DNA"/>
</dbReference>
<dbReference type="OrthoDB" id="9805883at2"/>
<protein>
    <submittedName>
        <fullName evidence="2">NADPH2:quinone reductase</fullName>
    </submittedName>
</protein>
<evidence type="ECO:0000313" key="2">
    <source>
        <dbReference type="EMBL" id="SFR28106.1"/>
    </source>
</evidence>
<dbReference type="STRING" id="84724.SAMN04488564_112217"/>
<reference evidence="3" key="1">
    <citation type="submission" date="2016-10" db="EMBL/GenBank/DDBJ databases">
        <authorList>
            <person name="Varghese N."/>
            <person name="Submissions S."/>
        </authorList>
    </citation>
    <scope>NUCLEOTIDE SEQUENCE [LARGE SCALE GENOMIC DNA]</scope>
    <source>
        <strain evidence="3">DSM 44232</strain>
    </source>
</reference>
<dbReference type="Pfam" id="PF08240">
    <property type="entry name" value="ADH_N"/>
    <property type="match status" value="1"/>
</dbReference>
<evidence type="ECO:0000313" key="3">
    <source>
        <dbReference type="Proteomes" id="UP000198583"/>
    </source>
</evidence>
<dbReference type="SMART" id="SM00829">
    <property type="entry name" value="PKS_ER"/>
    <property type="match status" value="1"/>
</dbReference>
<dbReference type="InterPro" id="IPR036291">
    <property type="entry name" value="NAD(P)-bd_dom_sf"/>
</dbReference>
<dbReference type="Proteomes" id="UP000198583">
    <property type="component" value="Unassembled WGS sequence"/>
</dbReference>
<dbReference type="InterPro" id="IPR020843">
    <property type="entry name" value="ER"/>
</dbReference>
<dbReference type="SUPFAM" id="SSF50129">
    <property type="entry name" value="GroES-like"/>
    <property type="match status" value="1"/>
</dbReference>
<dbReference type="PANTHER" id="PTHR43677">
    <property type="entry name" value="SHORT-CHAIN DEHYDROGENASE/REDUCTASE"/>
    <property type="match status" value="1"/>
</dbReference>
<gene>
    <name evidence="2" type="ORF">SAMN04488564_112217</name>
</gene>
<dbReference type="AlphaFoldDB" id="A0A1I6FDQ6"/>
<dbReference type="RefSeq" id="WP_093603806.1">
    <property type="nucleotide sequence ID" value="NZ_FOYL01000012.1"/>
</dbReference>
<accession>A0A1I6FDQ6</accession>
<name>A0A1I6FDQ6_9PSEU</name>
<dbReference type="Gene3D" id="3.90.180.10">
    <property type="entry name" value="Medium-chain alcohol dehydrogenases, catalytic domain"/>
    <property type="match status" value="1"/>
</dbReference>
<keyword evidence="3" id="KW-1185">Reference proteome</keyword>
<dbReference type="GO" id="GO:0016491">
    <property type="term" value="F:oxidoreductase activity"/>
    <property type="evidence" value="ECO:0007669"/>
    <property type="project" value="InterPro"/>
</dbReference>
<dbReference type="InterPro" id="IPR011032">
    <property type="entry name" value="GroES-like_sf"/>
</dbReference>
<dbReference type="Gene3D" id="3.40.50.720">
    <property type="entry name" value="NAD(P)-binding Rossmann-like Domain"/>
    <property type="match status" value="1"/>
</dbReference>
<evidence type="ECO:0000259" key="1">
    <source>
        <dbReference type="SMART" id="SM00829"/>
    </source>
</evidence>
<proteinExistence type="predicted"/>
<dbReference type="Pfam" id="PF13602">
    <property type="entry name" value="ADH_zinc_N_2"/>
    <property type="match status" value="1"/>
</dbReference>
<feature type="domain" description="Enoyl reductase (ER)" evidence="1">
    <location>
        <begin position="10"/>
        <end position="324"/>
    </location>
</feature>
<dbReference type="InterPro" id="IPR013154">
    <property type="entry name" value="ADH-like_N"/>
</dbReference>
<organism evidence="2 3">
    <name type="scientific">Lentzea waywayandensis</name>
    <dbReference type="NCBI Taxonomy" id="84724"/>
    <lineage>
        <taxon>Bacteria</taxon>
        <taxon>Bacillati</taxon>
        <taxon>Actinomycetota</taxon>
        <taxon>Actinomycetes</taxon>
        <taxon>Pseudonocardiales</taxon>
        <taxon>Pseudonocardiaceae</taxon>
        <taxon>Lentzea</taxon>
    </lineage>
</organism>
<sequence>MKAMQLTRFGAPQGFTVADLPNPAPRPGQVAIDVTHAAVGLIDVHLRQGLYEGVPGMPEVPYVPGLEVAGTVRALGEGVTGFRVGEQVVALSADATGGYASIYVADQWRVVSTEGHGIDPALAVAVVPNAVMAHVALTGPIRLNEGENVLVHGALGALAAAFPGIARRLGATRVVGTVRGDKTASAAASRLPYDAIVDSAQLPDALDGEKFDVTIDPVGGELRTHSLNLLKPSGRLLLVGNASGDWGHGVDGNQIWRTNVVVAGFNAGAWLPSHPEAIRSAAEAALLTVAAGQADTELDVLPLTEAAVAHQRLEDRSATGRLVLAV</sequence>